<feature type="transmembrane region" description="Helical" evidence="1">
    <location>
        <begin position="124"/>
        <end position="144"/>
    </location>
</feature>
<comment type="caution">
    <text evidence="3">The sequence shown here is derived from an EMBL/GenBank/DDBJ whole genome shotgun (WGS) entry which is preliminary data.</text>
</comment>
<dbReference type="InterPro" id="IPR025315">
    <property type="entry name" value="DUF4220"/>
</dbReference>
<sequence length="242" mass="27036">MMANVWSASLQWWEEWQLRVLALGSLGVQWLLLLAGPTRRYAIPRWFRACIWLARHGSDPLAIYALAVVFLRHAAGSSWQAPWSSSGALLEVLWAPVLLVHLGGRQQEMMAAAACNLEQDSSEAWIRHAMVMVSQVAIALYTFLKSWPSSGDGRLTASWVLLFVVGILTLGEKPWRALTLRRRASIDKLGAVSTRPPAHGGFIKCWRRTPAPDVLSDGDKVRMLLSDMSLLAASSHLMRRRQ</sequence>
<dbReference type="OrthoDB" id="1689146at2759"/>
<organism evidence="3 4">
    <name type="scientific">Panicum miliaceum</name>
    <name type="common">Proso millet</name>
    <name type="synonym">Broomcorn millet</name>
    <dbReference type="NCBI Taxonomy" id="4540"/>
    <lineage>
        <taxon>Eukaryota</taxon>
        <taxon>Viridiplantae</taxon>
        <taxon>Streptophyta</taxon>
        <taxon>Embryophyta</taxon>
        <taxon>Tracheophyta</taxon>
        <taxon>Spermatophyta</taxon>
        <taxon>Magnoliopsida</taxon>
        <taxon>Liliopsida</taxon>
        <taxon>Poales</taxon>
        <taxon>Poaceae</taxon>
        <taxon>PACMAD clade</taxon>
        <taxon>Panicoideae</taxon>
        <taxon>Panicodae</taxon>
        <taxon>Paniceae</taxon>
        <taxon>Panicinae</taxon>
        <taxon>Panicum</taxon>
        <taxon>Panicum sect. Panicum</taxon>
    </lineage>
</organism>
<feature type="transmembrane region" description="Helical" evidence="1">
    <location>
        <begin position="16"/>
        <end position="36"/>
    </location>
</feature>
<dbReference type="AlphaFoldDB" id="A0A3L6PHJ3"/>
<feature type="transmembrane region" description="Helical" evidence="1">
    <location>
        <begin position="81"/>
        <end position="103"/>
    </location>
</feature>
<keyword evidence="4" id="KW-1185">Reference proteome</keyword>
<evidence type="ECO:0000259" key="2">
    <source>
        <dbReference type="Pfam" id="PF13968"/>
    </source>
</evidence>
<keyword evidence="1" id="KW-1133">Transmembrane helix</keyword>
<reference evidence="4" key="1">
    <citation type="journal article" date="2019" name="Nat. Commun.">
        <title>The genome of broomcorn millet.</title>
        <authorList>
            <person name="Zou C."/>
            <person name="Miki D."/>
            <person name="Li D."/>
            <person name="Tang Q."/>
            <person name="Xiao L."/>
            <person name="Rajput S."/>
            <person name="Deng P."/>
            <person name="Jia W."/>
            <person name="Huang R."/>
            <person name="Zhang M."/>
            <person name="Sun Y."/>
            <person name="Hu J."/>
            <person name="Fu X."/>
            <person name="Schnable P.S."/>
            <person name="Li F."/>
            <person name="Zhang H."/>
            <person name="Feng B."/>
            <person name="Zhu X."/>
            <person name="Liu R."/>
            <person name="Schnable J.C."/>
            <person name="Zhu J.-K."/>
            <person name="Zhang H."/>
        </authorList>
    </citation>
    <scope>NUCLEOTIDE SEQUENCE [LARGE SCALE GENOMIC DNA]</scope>
</reference>
<accession>A0A3L6PHJ3</accession>
<dbReference type="EMBL" id="PQIB02000018">
    <property type="protein sequence ID" value="RLM55946.1"/>
    <property type="molecule type" value="Genomic_DNA"/>
</dbReference>
<dbReference type="Pfam" id="PF13968">
    <property type="entry name" value="DUF4220"/>
    <property type="match status" value="1"/>
</dbReference>
<dbReference type="STRING" id="4540.A0A3L6PHJ3"/>
<proteinExistence type="predicted"/>
<feature type="transmembrane region" description="Helical" evidence="1">
    <location>
        <begin position="156"/>
        <end position="175"/>
    </location>
</feature>
<protein>
    <recommendedName>
        <fullName evidence="2">DUF4220 domain-containing protein</fullName>
    </recommendedName>
</protein>
<keyword evidence="1" id="KW-0472">Membrane</keyword>
<evidence type="ECO:0000313" key="4">
    <source>
        <dbReference type="Proteomes" id="UP000275267"/>
    </source>
</evidence>
<keyword evidence="1" id="KW-0812">Transmembrane</keyword>
<dbReference type="PANTHER" id="PTHR31325">
    <property type="entry name" value="OS01G0798800 PROTEIN-RELATED"/>
    <property type="match status" value="1"/>
</dbReference>
<dbReference type="Proteomes" id="UP000275267">
    <property type="component" value="Unassembled WGS sequence"/>
</dbReference>
<feature type="transmembrane region" description="Helical" evidence="1">
    <location>
        <begin position="57"/>
        <end position="75"/>
    </location>
</feature>
<evidence type="ECO:0000256" key="1">
    <source>
        <dbReference type="SAM" id="Phobius"/>
    </source>
</evidence>
<name>A0A3L6PHJ3_PANMI</name>
<feature type="domain" description="DUF4220" evidence="2">
    <location>
        <begin position="52"/>
        <end position="227"/>
    </location>
</feature>
<gene>
    <name evidence="3" type="ORF">C2845_PM10G00690</name>
</gene>
<evidence type="ECO:0000313" key="3">
    <source>
        <dbReference type="EMBL" id="RLM55946.1"/>
    </source>
</evidence>